<dbReference type="OrthoDB" id="963550at2"/>
<name>A0A1G7W353_9BACT</name>
<proteinExistence type="predicted"/>
<dbReference type="Proteomes" id="UP000198748">
    <property type="component" value="Unassembled WGS sequence"/>
</dbReference>
<keyword evidence="3" id="KW-1185">Reference proteome</keyword>
<reference evidence="3" key="1">
    <citation type="submission" date="2016-10" db="EMBL/GenBank/DDBJ databases">
        <authorList>
            <person name="Varghese N."/>
            <person name="Submissions S."/>
        </authorList>
    </citation>
    <scope>NUCLEOTIDE SEQUENCE [LARGE SCALE GENOMIC DNA]</scope>
    <source>
        <strain evidence="3">DSM 25329</strain>
    </source>
</reference>
<keyword evidence="1" id="KW-1133">Transmembrane helix</keyword>
<protein>
    <submittedName>
        <fullName evidence="2">Uncharacterized protein</fullName>
    </submittedName>
</protein>
<keyword evidence="1" id="KW-0812">Transmembrane</keyword>
<gene>
    <name evidence="2" type="ORF">SAMN04487996_12173</name>
</gene>
<dbReference type="AlphaFoldDB" id="A0A1G7W353"/>
<organism evidence="2 3">
    <name type="scientific">Dyadobacter soli</name>
    <dbReference type="NCBI Taxonomy" id="659014"/>
    <lineage>
        <taxon>Bacteria</taxon>
        <taxon>Pseudomonadati</taxon>
        <taxon>Bacteroidota</taxon>
        <taxon>Cytophagia</taxon>
        <taxon>Cytophagales</taxon>
        <taxon>Spirosomataceae</taxon>
        <taxon>Dyadobacter</taxon>
    </lineage>
</organism>
<feature type="transmembrane region" description="Helical" evidence="1">
    <location>
        <begin position="42"/>
        <end position="64"/>
    </location>
</feature>
<dbReference type="EMBL" id="FNAN01000021">
    <property type="protein sequence ID" value="SDG65600.1"/>
    <property type="molecule type" value="Genomic_DNA"/>
</dbReference>
<accession>A0A1G7W353</accession>
<evidence type="ECO:0000313" key="2">
    <source>
        <dbReference type="EMBL" id="SDG65600.1"/>
    </source>
</evidence>
<evidence type="ECO:0000313" key="3">
    <source>
        <dbReference type="Proteomes" id="UP000198748"/>
    </source>
</evidence>
<evidence type="ECO:0000256" key="1">
    <source>
        <dbReference type="SAM" id="Phobius"/>
    </source>
</evidence>
<dbReference type="STRING" id="659014.SAMN04487996_12173"/>
<sequence>MKVFFLSLLIAVAAYLIAAVGGYYLITKLSSNSHDKSMEASMTGAFVFGPIAAIIAFIVAYLSLRAH</sequence>
<keyword evidence="1" id="KW-0472">Membrane</keyword>
<dbReference type="RefSeq" id="WP_090156583.1">
    <property type="nucleotide sequence ID" value="NZ_FNAN01000021.1"/>
</dbReference>